<dbReference type="PROSITE" id="PS51935">
    <property type="entry name" value="NLPC_P60"/>
    <property type="match status" value="1"/>
</dbReference>
<dbReference type="RefSeq" id="WP_189084208.1">
    <property type="nucleotide sequence ID" value="NZ_BMRJ01000001.1"/>
</dbReference>
<dbReference type="Proteomes" id="UP000610303">
    <property type="component" value="Unassembled WGS sequence"/>
</dbReference>
<dbReference type="PANTHER" id="PTHR47359">
    <property type="entry name" value="PEPTIDOGLYCAN DL-ENDOPEPTIDASE CWLO"/>
    <property type="match status" value="1"/>
</dbReference>
<sequence length="293" mass="28229">MAAVDAVARMQEISQTVAALQGRQTAASDGTAFAQALLAALGANGTAAANAASGASLERSGSLAQGVTGEDLVAEAKTWVGVPYVLGGNDRSGVDCSGLVQQVLAKFGIDAERRVSLQTDLGVEVPSMAQAQPGDLIITNNADHVVIYAGDGMIVHAPYEGRTVSYQKNYLDESDVLTIRRVVPDAGQPAAAAPAAAPAGAGALGGAELAAQLQALLASSSGGLTGLGTAGMLSALLGLGGTGGLGSGLGSGLGAGAGLGSLGSGLGTAAQGAGGLGDLVAAAQLQAILRSAA</sequence>
<reference evidence="6" key="1">
    <citation type="journal article" date="2014" name="Int. J. Syst. Evol. Microbiol.">
        <title>Complete genome sequence of Corynebacterium casei LMG S-19264T (=DSM 44701T), isolated from a smear-ripened cheese.</title>
        <authorList>
            <consortium name="US DOE Joint Genome Institute (JGI-PGF)"/>
            <person name="Walter F."/>
            <person name="Albersmeier A."/>
            <person name="Kalinowski J."/>
            <person name="Ruckert C."/>
        </authorList>
    </citation>
    <scope>NUCLEOTIDE SEQUENCE</scope>
    <source>
        <strain evidence="6">JCM 3346</strain>
    </source>
</reference>
<evidence type="ECO:0000259" key="5">
    <source>
        <dbReference type="PROSITE" id="PS51935"/>
    </source>
</evidence>
<proteinExistence type="inferred from homology"/>
<dbReference type="GO" id="GO:0006508">
    <property type="term" value="P:proteolysis"/>
    <property type="evidence" value="ECO:0007669"/>
    <property type="project" value="UniProtKB-KW"/>
</dbReference>
<dbReference type="AlphaFoldDB" id="A0A918CEU7"/>
<dbReference type="Pfam" id="PF00877">
    <property type="entry name" value="NLPC_P60"/>
    <property type="match status" value="1"/>
</dbReference>
<dbReference type="PANTHER" id="PTHR47359:SF3">
    <property type="entry name" value="NLP_P60 DOMAIN-CONTAINING PROTEIN-RELATED"/>
    <property type="match status" value="1"/>
</dbReference>
<dbReference type="SUPFAM" id="SSF54001">
    <property type="entry name" value="Cysteine proteinases"/>
    <property type="match status" value="1"/>
</dbReference>
<dbReference type="EMBL" id="BMRJ01000001">
    <property type="protein sequence ID" value="GGR19155.1"/>
    <property type="molecule type" value="Genomic_DNA"/>
</dbReference>
<evidence type="ECO:0000256" key="4">
    <source>
        <dbReference type="ARBA" id="ARBA00022807"/>
    </source>
</evidence>
<accession>A0A918CEU7</accession>
<name>A0A918CEU7_AGRME</name>
<keyword evidence="3" id="KW-0378">Hydrolase</keyword>
<reference evidence="6" key="2">
    <citation type="submission" date="2020-09" db="EMBL/GenBank/DDBJ databases">
        <authorList>
            <person name="Sun Q."/>
            <person name="Ohkuma M."/>
        </authorList>
    </citation>
    <scope>NUCLEOTIDE SEQUENCE</scope>
    <source>
        <strain evidence="6">JCM 3346</strain>
    </source>
</reference>
<dbReference type="InterPro" id="IPR051794">
    <property type="entry name" value="PG_Endopeptidase_C40"/>
</dbReference>
<evidence type="ECO:0000313" key="7">
    <source>
        <dbReference type="Proteomes" id="UP000610303"/>
    </source>
</evidence>
<comment type="caution">
    <text evidence="6">The sequence shown here is derived from an EMBL/GenBank/DDBJ whole genome shotgun (WGS) entry which is preliminary data.</text>
</comment>
<dbReference type="GO" id="GO:0008234">
    <property type="term" value="F:cysteine-type peptidase activity"/>
    <property type="evidence" value="ECO:0007669"/>
    <property type="project" value="UniProtKB-KW"/>
</dbReference>
<keyword evidence="4" id="KW-0788">Thiol protease</keyword>
<dbReference type="Gene3D" id="3.90.1720.10">
    <property type="entry name" value="endopeptidase domain like (from Nostoc punctiforme)"/>
    <property type="match status" value="1"/>
</dbReference>
<keyword evidence="2" id="KW-0645">Protease</keyword>
<evidence type="ECO:0000256" key="2">
    <source>
        <dbReference type="ARBA" id="ARBA00022670"/>
    </source>
</evidence>
<gene>
    <name evidence="6" type="ORF">GCM10010196_10440</name>
</gene>
<feature type="domain" description="NlpC/P60" evidence="5">
    <location>
        <begin position="66"/>
        <end position="183"/>
    </location>
</feature>
<protein>
    <recommendedName>
        <fullName evidence="5">NlpC/P60 domain-containing protein</fullName>
    </recommendedName>
</protein>
<dbReference type="InterPro" id="IPR038765">
    <property type="entry name" value="Papain-like_cys_pep_sf"/>
</dbReference>
<comment type="similarity">
    <text evidence="1">Belongs to the peptidase C40 family.</text>
</comment>
<keyword evidence="7" id="KW-1185">Reference proteome</keyword>
<evidence type="ECO:0000256" key="3">
    <source>
        <dbReference type="ARBA" id="ARBA00022801"/>
    </source>
</evidence>
<evidence type="ECO:0000313" key="6">
    <source>
        <dbReference type="EMBL" id="GGR19155.1"/>
    </source>
</evidence>
<dbReference type="InterPro" id="IPR000064">
    <property type="entry name" value="NLP_P60_dom"/>
</dbReference>
<organism evidence="6 7">
    <name type="scientific">Agromyces mediolanus</name>
    <name type="common">Corynebacterium mediolanum</name>
    <dbReference type="NCBI Taxonomy" id="41986"/>
    <lineage>
        <taxon>Bacteria</taxon>
        <taxon>Bacillati</taxon>
        <taxon>Actinomycetota</taxon>
        <taxon>Actinomycetes</taxon>
        <taxon>Micrococcales</taxon>
        <taxon>Microbacteriaceae</taxon>
        <taxon>Agromyces</taxon>
    </lineage>
</organism>
<evidence type="ECO:0000256" key="1">
    <source>
        <dbReference type="ARBA" id="ARBA00007074"/>
    </source>
</evidence>